<accession>A0A212D248</accession>
<feature type="non-terminal residue" evidence="1">
    <location>
        <position position="176"/>
    </location>
</feature>
<dbReference type="EMBL" id="MKHE01000009">
    <property type="protein sequence ID" value="OWK12328.1"/>
    <property type="molecule type" value="Genomic_DNA"/>
</dbReference>
<evidence type="ECO:0000313" key="1">
    <source>
        <dbReference type="EMBL" id="OWK12328.1"/>
    </source>
</evidence>
<dbReference type="Proteomes" id="UP000242450">
    <property type="component" value="Chromosome 9"/>
</dbReference>
<sequence length="176" mass="19897">MKITGKTQQDSSKLQGLHYKVKFMKASNHPNTSRTSRKYGREYWGKNISYSLRLVHGIRKPDQEIFHFQSQQERHFTVNHGGSMALAATLRPQIKQISSTVHSKEIPYILGSIFGLSRFLPQYDLLLAITTASTGLLGAFSVLDKKSCQYDLNKEQGYCVGVAPQGQEGFLQWEAE</sequence>
<keyword evidence="2" id="KW-1185">Reference proteome</keyword>
<gene>
    <name evidence="1" type="ORF">Celaphus_00003809</name>
</gene>
<organism evidence="1 2">
    <name type="scientific">Cervus elaphus hippelaphus</name>
    <name type="common">European red deer</name>
    <dbReference type="NCBI Taxonomy" id="46360"/>
    <lineage>
        <taxon>Eukaryota</taxon>
        <taxon>Metazoa</taxon>
        <taxon>Chordata</taxon>
        <taxon>Craniata</taxon>
        <taxon>Vertebrata</taxon>
        <taxon>Euteleostomi</taxon>
        <taxon>Mammalia</taxon>
        <taxon>Eutheria</taxon>
        <taxon>Laurasiatheria</taxon>
        <taxon>Artiodactyla</taxon>
        <taxon>Ruminantia</taxon>
        <taxon>Pecora</taxon>
        <taxon>Cervidae</taxon>
        <taxon>Cervinae</taxon>
        <taxon>Cervus</taxon>
    </lineage>
</organism>
<reference evidence="1 2" key="1">
    <citation type="journal article" date="2018" name="Mol. Genet. Genomics">
        <title>The red deer Cervus elaphus genome CerEla1.0: sequencing, annotating, genes, and chromosomes.</title>
        <authorList>
            <person name="Bana N.A."/>
            <person name="Nyiri A."/>
            <person name="Nagy J."/>
            <person name="Frank K."/>
            <person name="Nagy T."/>
            <person name="Steger V."/>
            <person name="Schiller M."/>
            <person name="Lakatos P."/>
            <person name="Sugar L."/>
            <person name="Horn P."/>
            <person name="Barta E."/>
            <person name="Orosz L."/>
        </authorList>
    </citation>
    <scope>NUCLEOTIDE SEQUENCE [LARGE SCALE GENOMIC DNA]</scope>
    <source>
        <strain evidence="1">Hungarian</strain>
    </source>
</reference>
<name>A0A212D248_CEREH</name>
<evidence type="ECO:0000313" key="2">
    <source>
        <dbReference type="Proteomes" id="UP000242450"/>
    </source>
</evidence>
<proteinExistence type="predicted"/>
<protein>
    <submittedName>
        <fullName evidence="1">Uncharacterized protein</fullName>
    </submittedName>
</protein>
<dbReference type="AlphaFoldDB" id="A0A212D248"/>
<comment type="caution">
    <text evidence="1">The sequence shown here is derived from an EMBL/GenBank/DDBJ whole genome shotgun (WGS) entry which is preliminary data.</text>
</comment>